<feature type="compositionally biased region" description="Polar residues" evidence="1">
    <location>
        <begin position="22"/>
        <end position="36"/>
    </location>
</feature>
<proteinExistence type="predicted"/>
<organism evidence="2 3">
    <name type="scientific">Penicillium camemberti (strain FM 013)</name>
    <dbReference type="NCBI Taxonomy" id="1429867"/>
    <lineage>
        <taxon>Eukaryota</taxon>
        <taxon>Fungi</taxon>
        <taxon>Dikarya</taxon>
        <taxon>Ascomycota</taxon>
        <taxon>Pezizomycotina</taxon>
        <taxon>Eurotiomycetes</taxon>
        <taxon>Eurotiomycetidae</taxon>
        <taxon>Eurotiales</taxon>
        <taxon>Aspergillaceae</taxon>
        <taxon>Penicillium</taxon>
    </lineage>
</organism>
<keyword evidence="3" id="KW-1185">Reference proteome</keyword>
<feature type="region of interest" description="Disordered" evidence="1">
    <location>
        <begin position="1"/>
        <end position="36"/>
    </location>
</feature>
<reference evidence="2 3" key="1">
    <citation type="journal article" date="2014" name="Nat. Commun.">
        <title>Multiple recent horizontal transfers of a large genomic region in cheese making fungi.</title>
        <authorList>
            <person name="Cheeseman K."/>
            <person name="Ropars J."/>
            <person name="Renault P."/>
            <person name="Dupont J."/>
            <person name="Gouzy J."/>
            <person name="Branca A."/>
            <person name="Abraham A.L."/>
            <person name="Ceppi M."/>
            <person name="Conseiller E."/>
            <person name="Debuchy R."/>
            <person name="Malagnac F."/>
            <person name="Goarin A."/>
            <person name="Silar P."/>
            <person name="Lacoste S."/>
            <person name="Sallet E."/>
            <person name="Bensimon A."/>
            <person name="Giraud T."/>
            <person name="Brygoo Y."/>
        </authorList>
    </citation>
    <scope>NUCLEOTIDE SEQUENCE [LARGE SCALE GENOMIC DNA]</scope>
    <source>
        <strain evidence="3">FM 013</strain>
    </source>
</reference>
<dbReference type="Proteomes" id="UP000053732">
    <property type="component" value="Unassembled WGS sequence"/>
</dbReference>
<protein>
    <submittedName>
        <fullName evidence="2">Str. FM013</fullName>
    </submittedName>
</protein>
<dbReference type="AlphaFoldDB" id="A0A0G4PUZ6"/>
<accession>A0A0G4PUZ6</accession>
<evidence type="ECO:0000313" key="2">
    <source>
        <dbReference type="EMBL" id="CRL29964.1"/>
    </source>
</evidence>
<gene>
    <name evidence="2" type="ORF">PCAMFM013_S042g000023</name>
</gene>
<name>A0A0G4PUZ6_PENC3</name>
<evidence type="ECO:0000256" key="1">
    <source>
        <dbReference type="SAM" id="MobiDB-lite"/>
    </source>
</evidence>
<evidence type="ECO:0000313" key="3">
    <source>
        <dbReference type="Proteomes" id="UP000053732"/>
    </source>
</evidence>
<dbReference type="EMBL" id="HG793175">
    <property type="protein sequence ID" value="CRL29964.1"/>
    <property type="molecule type" value="Genomic_DNA"/>
</dbReference>
<sequence length="36" mass="3860">MTRAGRGKGEEKPRKLVGHSALISNTEESPVSPSRP</sequence>